<evidence type="ECO:0000256" key="2">
    <source>
        <dbReference type="ARBA" id="ARBA00005254"/>
    </source>
</evidence>
<feature type="domain" description="Enoyl-CoA hydratase/isomerase" evidence="5">
    <location>
        <begin position="1"/>
        <end position="76"/>
    </location>
</feature>
<comment type="catalytic activity">
    <reaction evidence="1">
        <text>3-hydroxy-2-methylpropanoyl-CoA + H2O = 3-hydroxy-2-methylpropanoate + CoA + H(+)</text>
        <dbReference type="Rhea" id="RHEA:20888"/>
        <dbReference type="ChEBI" id="CHEBI:11805"/>
        <dbReference type="ChEBI" id="CHEBI:15377"/>
        <dbReference type="ChEBI" id="CHEBI:15378"/>
        <dbReference type="ChEBI" id="CHEBI:57287"/>
        <dbReference type="ChEBI" id="CHEBI:57340"/>
        <dbReference type="EC" id="3.1.2.4"/>
    </reaction>
</comment>
<keyword evidence="4" id="KW-0378">Hydrolase</keyword>
<proteinExistence type="inferred from homology"/>
<dbReference type="GO" id="GO:0003860">
    <property type="term" value="F:3-hydroxyisobutyryl-CoA hydrolase activity"/>
    <property type="evidence" value="ECO:0007669"/>
    <property type="project" value="UniProtKB-EC"/>
</dbReference>
<dbReference type="InterPro" id="IPR045004">
    <property type="entry name" value="ECH_dom"/>
</dbReference>
<dbReference type="AlphaFoldDB" id="A0AAD9NZ36"/>
<comment type="similarity">
    <text evidence="2">Belongs to the enoyl-CoA hydratase/isomerase family.</text>
</comment>
<evidence type="ECO:0000256" key="4">
    <source>
        <dbReference type="ARBA" id="ARBA00022801"/>
    </source>
</evidence>
<evidence type="ECO:0000256" key="3">
    <source>
        <dbReference type="ARBA" id="ARBA00011915"/>
    </source>
</evidence>
<dbReference type="GO" id="GO:0005739">
    <property type="term" value="C:mitochondrion"/>
    <property type="evidence" value="ECO:0007669"/>
    <property type="project" value="TreeGrafter"/>
</dbReference>
<organism evidence="6 7">
    <name type="scientific">Ridgeia piscesae</name>
    <name type="common">Tubeworm</name>
    <dbReference type="NCBI Taxonomy" id="27915"/>
    <lineage>
        <taxon>Eukaryota</taxon>
        <taxon>Metazoa</taxon>
        <taxon>Spiralia</taxon>
        <taxon>Lophotrochozoa</taxon>
        <taxon>Annelida</taxon>
        <taxon>Polychaeta</taxon>
        <taxon>Sedentaria</taxon>
        <taxon>Canalipalpata</taxon>
        <taxon>Sabellida</taxon>
        <taxon>Siboglinidae</taxon>
        <taxon>Ridgeia</taxon>
    </lineage>
</organism>
<reference evidence="6" key="1">
    <citation type="journal article" date="2023" name="Mol. Biol. Evol.">
        <title>Third-Generation Sequencing Reveals the Adaptive Role of the Epigenome in Three Deep-Sea Polychaetes.</title>
        <authorList>
            <person name="Perez M."/>
            <person name="Aroh O."/>
            <person name="Sun Y."/>
            <person name="Lan Y."/>
            <person name="Juniper S.K."/>
            <person name="Young C.R."/>
            <person name="Angers B."/>
            <person name="Qian P.Y."/>
        </authorList>
    </citation>
    <scope>NUCLEOTIDE SEQUENCE</scope>
    <source>
        <strain evidence="6">R07B-5</strain>
    </source>
</reference>
<evidence type="ECO:0000256" key="1">
    <source>
        <dbReference type="ARBA" id="ARBA00001709"/>
    </source>
</evidence>
<sequence>MKITLRQLLEGATMSLQDDLQMEYRMSQHCVKGCDFYEGVRAGLCRNNVLVDKDQSPVWSPATLQEVTEDMVDLYFAPLPEDIELSL</sequence>
<dbReference type="PANTHER" id="PTHR43176:SF3">
    <property type="entry name" value="3-HYDROXYISOBUTYRYL-COA HYDROLASE, MITOCHONDRIAL"/>
    <property type="match status" value="1"/>
</dbReference>
<dbReference type="GO" id="GO:0006574">
    <property type="term" value="P:L-valine catabolic process"/>
    <property type="evidence" value="ECO:0007669"/>
    <property type="project" value="TreeGrafter"/>
</dbReference>
<evidence type="ECO:0000313" key="6">
    <source>
        <dbReference type="EMBL" id="KAK2185159.1"/>
    </source>
</evidence>
<dbReference type="Proteomes" id="UP001209878">
    <property type="component" value="Unassembled WGS sequence"/>
</dbReference>
<dbReference type="PANTHER" id="PTHR43176">
    <property type="entry name" value="3-HYDROXYISOBUTYRYL-COA HYDROLASE-RELATED"/>
    <property type="match status" value="1"/>
</dbReference>
<gene>
    <name evidence="6" type="ORF">NP493_244g00000</name>
</gene>
<comment type="caution">
    <text evidence="6">The sequence shown here is derived from an EMBL/GenBank/DDBJ whole genome shotgun (WGS) entry which is preliminary data.</text>
</comment>
<dbReference type="EMBL" id="JAODUO010000243">
    <property type="protein sequence ID" value="KAK2185159.1"/>
    <property type="molecule type" value="Genomic_DNA"/>
</dbReference>
<dbReference type="InterPro" id="IPR032259">
    <property type="entry name" value="HIBYL-CoA-H"/>
</dbReference>
<dbReference type="Pfam" id="PF16113">
    <property type="entry name" value="ECH_2"/>
    <property type="match status" value="1"/>
</dbReference>
<dbReference type="EC" id="3.1.2.4" evidence="3"/>
<accession>A0AAD9NZ36</accession>
<evidence type="ECO:0000259" key="5">
    <source>
        <dbReference type="Pfam" id="PF16113"/>
    </source>
</evidence>
<keyword evidence="7" id="KW-1185">Reference proteome</keyword>
<dbReference type="Gene3D" id="3.90.226.10">
    <property type="entry name" value="2-enoyl-CoA Hydratase, Chain A, domain 1"/>
    <property type="match status" value="1"/>
</dbReference>
<name>A0AAD9NZ36_RIDPI</name>
<protein>
    <recommendedName>
        <fullName evidence="3">3-hydroxyisobutyryl-CoA hydrolase</fullName>
        <ecNumber evidence="3">3.1.2.4</ecNumber>
    </recommendedName>
</protein>
<evidence type="ECO:0000313" key="7">
    <source>
        <dbReference type="Proteomes" id="UP001209878"/>
    </source>
</evidence>